<evidence type="ECO:0000313" key="2">
    <source>
        <dbReference type="Proteomes" id="UP000182762"/>
    </source>
</evidence>
<dbReference type="Proteomes" id="UP000182762">
    <property type="component" value="Unassembled WGS sequence"/>
</dbReference>
<dbReference type="RefSeq" id="WP_061804372.1">
    <property type="nucleotide sequence ID" value="NZ_FOXX01000004.1"/>
</dbReference>
<organism evidence="1 2">
    <name type="scientific">Priestia endophytica DSM 13796</name>
    <dbReference type="NCBI Taxonomy" id="1121089"/>
    <lineage>
        <taxon>Bacteria</taxon>
        <taxon>Bacillati</taxon>
        <taxon>Bacillota</taxon>
        <taxon>Bacilli</taxon>
        <taxon>Bacillales</taxon>
        <taxon>Bacillaceae</taxon>
        <taxon>Priestia</taxon>
    </lineage>
</organism>
<evidence type="ECO:0000313" key="1">
    <source>
        <dbReference type="EMBL" id="SFQ54289.1"/>
    </source>
</evidence>
<sequence length="284" mass="32871">MFIIRYSKPINLRRKRDVVPKIEREEECFDCEPGGIEDDFCLPDTCPERIIQPQFPSATSSFPPEQLEVIDACIEEANELLLTLGLQQEEDGEVGEDDVLLQNLNTLKGQMVEVIISCTEEDIESEETLTCENQFEKVCGKFIYSGIDFIILHTKDDETVWIPFAKIRWMIQKEQEEVLNEDQPLLNIDPCLRREITFNFGQIVPKSPFLLKLFFPLQLSFLLKSFIDCDLCVKTFDNKETQGTLVKVSERSLLIETPRKKKGIDFEKICFIKMKQPEITSLKC</sequence>
<accession>A0A1I5ZCV0</accession>
<gene>
    <name evidence="1" type="ORF">SAMN02745910_01915</name>
</gene>
<keyword evidence="2" id="KW-1185">Reference proteome</keyword>
<name>A0A1I5ZCV0_9BACI</name>
<comment type="caution">
    <text evidence="1">The sequence shown here is derived from an EMBL/GenBank/DDBJ whole genome shotgun (WGS) entry which is preliminary data.</text>
</comment>
<proteinExistence type="predicted"/>
<dbReference type="EMBL" id="FOXX01000004">
    <property type="protein sequence ID" value="SFQ54289.1"/>
    <property type="molecule type" value="Genomic_DNA"/>
</dbReference>
<protein>
    <submittedName>
        <fullName evidence="1">Uncharacterized protein</fullName>
    </submittedName>
</protein>
<reference evidence="1 2" key="1">
    <citation type="submission" date="2016-10" db="EMBL/GenBank/DDBJ databases">
        <authorList>
            <person name="Varghese N."/>
            <person name="Submissions S."/>
        </authorList>
    </citation>
    <scope>NUCLEOTIDE SEQUENCE [LARGE SCALE GENOMIC DNA]</scope>
    <source>
        <strain evidence="1 2">DSM 13796</strain>
    </source>
</reference>
<dbReference type="GeneID" id="93710597"/>